<evidence type="ECO:0000259" key="4">
    <source>
        <dbReference type="PROSITE" id="PS50949"/>
    </source>
</evidence>
<dbReference type="SUPFAM" id="SSF46785">
    <property type="entry name" value="Winged helix' DNA-binding domain"/>
    <property type="match status" value="1"/>
</dbReference>
<proteinExistence type="predicted"/>
<dbReference type="PRINTS" id="PR00035">
    <property type="entry name" value="HTHGNTR"/>
</dbReference>
<evidence type="ECO:0000313" key="5">
    <source>
        <dbReference type="EMBL" id="AKZ62887.1"/>
    </source>
</evidence>
<gene>
    <name evidence="5" type="ORF">F506_09540</name>
</gene>
<dbReference type="Gene3D" id="1.20.120.530">
    <property type="entry name" value="GntR ligand-binding domain-like"/>
    <property type="match status" value="1"/>
</dbReference>
<dbReference type="Pfam" id="PF00392">
    <property type="entry name" value="GntR"/>
    <property type="match status" value="1"/>
</dbReference>
<reference evidence="6" key="1">
    <citation type="journal article" date="2015" name="Genome Announc.">
        <title>Complete Genome Sequence of Herbaspirillum hiltneri N3 (DSM 17495), Isolated from Surface-Sterilized Wheat Roots.</title>
        <authorList>
            <person name="Guizelini D."/>
            <person name="Saizaki P.M."/>
            <person name="Coimbra N.A."/>
            <person name="Weiss V.A."/>
            <person name="Faoro H."/>
            <person name="Sfeir M.Z."/>
            <person name="Baura V.A."/>
            <person name="Monteiro R.A."/>
            <person name="Chubatsu L.S."/>
            <person name="Souza E.M."/>
            <person name="Cruz L.M."/>
            <person name="Pedrosa F.O."/>
            <person name="Raittz R.T."/>
            <person name="Marchaukoski J.N."/>
            <person name="Steffens M.B."/>
        </authorList>
    </citation>
    <scope>NUCLEOTIDE SEQUENCE [LARGE SCALE GENOMIC DNA]</scope>
    <source>
        <strain evidence="6">N3</strain>
    </source>
</reference>
<dbReference type="InterPro" id="IPR036388">
    <property type="entry name" value="WH-like_DNA-bd_sf"/>
</dbReference>
<keyword evidence="3" id="KW-0804">Transcription</keyword>
<dbReference type="RefSeq" id="WP_053196925.1">
    <property type="nucleotide sequence ID" value="NZ_CP011409.1"/>
</dbReference>
<evidence type="ECO:0000256" key="3">
    <source>
        <dbReference type="ARBA" id="ARBA00023163"/>
    </source>
</evidence>
<keyword evidence="1" id="KW-0805">Transcription regulation</keyword>
<feature type="domain" description="HTH gntR-type" evidence="4">
    <location>
        <begin position="1"/>
        <end position="67"/>
    </location>
</feature>
<evidence type="ECO:0000313" key="6">
    <source>
        <dbReference type="Proteomes" id="UP000063429"/>
    </source>
</evidence>
<dbReference type="PROSITE" id="PS50949">
    <property type="entry name" value="HTH_GNTR"/>
    <property type="match status" value="1"/>
</dbReference>
<dbReference type="SUPFAM" id="SSF48008">
    <property type="entry name" value="GntR ligand-binding domain-like"/>
    <property type="match status" value="1"/>
</dbReference>
<dbReference type="InterPro" id="IPR036390">
    <property type="entry name" value="WH_DNA-bd_sf"/>
</dbReference>
<evidence type="ECO:0000256" key="1">
    <source>
        <dbReference type="ARBA" id="ARBA00023015"/>
    </source>
</evidence>
<protein>
    <recommendedName>
        <fullName evidence="4">HTH gntR-type domain-containing protein</fullName>
    </recommendedName>
</protein>
<dbReference type="SMART" id="SM00895">
    <property type="entry name" value="FCD"/>
    <property type="match status" value="1"/>
</dbReference>
<dbReference type="EMBL" id="CP011409">
    <property type="protein sequence ID" value="AKZ62887.1"/>
    <property type="molecule type" value="Genomic_DNA"/>
</dbReference>
<keyword evidence="6" id="KW-1185">Reference proteome</keyword>
<dbReference type="InterPro" id="IPR008920">
    <property type="entry name" value="TF_FadR/GntR_C"/>
</dbReference>
<organism evidence="5 6">
    <name type="scientific">Herbaspirillum hiltneri N3</name>
    <dbReference type="NCBI Taxonomy" id="1262470"/>
    <lineage>
        <taxon>Bacteria</taxon>
        <taxon>Pseudomonadati</taxon>
        <taxon>Pseudomonadota</taxon>
        <taxon>Betaproteobacteria</taxon>
        <taxon>Burkholderiales</taxon>
        <taxon>Oxalobacteraceae</taxon>
        <taxon>Herbaspirillum</taxon>
    </lineage>
</organism>
<accession>A0ABN4HWA7</accession>
<dbReference type="Proteomes" id="UP000063429">
    <property type="component" value="Chromosome"/>
</dbReference>
<dbReference type="Pfam" id="PF07729">
    <property type="entry name" value="FCD"/>
    <property type="match status" value="1"/>
</dbReference>
<dbReference type="SMART" id="SM00345">
    <property type="entry name" value="HTH_GNTR"/>
    <property type="match status" value="1"/>
</dbReference>
<name>A0ABN4HWA7_9BURK</name>
<evidence type="ECO:0000256" key="2">
    <source>
        <dbReference type="ARBA" id="ARBA00023125"/>
    </source>
</evidence>
<keyword evidence="2" id="KW-0238">DNA-binding</keyword>
<dbReference type="InterPro" id="IPR000524">
    <property type="entry name" value="Tscrpt_reg_HTH_GntR"/>
</dbReference>
<dbReference type="Gene3D" id="1.10.10.10">
    <property type="entry name" value="Winged helix-like DNA-binding domain superfamily/Winged helix DNA-binding domain"/>
    <property type="match status" value="1"/>
</dbReference>
<dbReference type="PANTHER" id="PTHR43537:SF5">
    <property type="entry name" value="UXU OPERON TRANSCRIPTIONAL REGULATOR"/>
    <property type="match status" value="1"/>
</dbReference>
<dbReference type="InterPro" id="IPR011711">
    <property type="entry name" value="GntR_C"/>
</dbReference>
<sequence length="221" mass="24640">MKTQEIQDRVFDAIVSRKLVPGAKINERELADAFGVSRTIVRQALSRLQQEGLVTISPKRATTVSKPTIEEAHQLFDAIAMMEGAAIERLSKSISTSQMERLKQHVKDEHTASQAGDHEVANDLARDFHALFVGFVDNALIIKAHSQLLKQQALITALFKTDFDYDCLQGDHMAVVDFLAEGKVQEAKDKLADHYKLVIRGYQFKNGEPDEVNIPLIFGPA</sequence>
<dbReference type="PANTHER" id="PTHR43537">
    <property type="entry name" value="TRANSCRIPTIONAL REGULATOR, GNTR FAMILY"/>
    <property type="match status" value="1"/>
</dbReference>
<dbReference type="CDD" id="cd07377">
    <property type="entry name" value="WHTH_GntR"/>
    <property type="match status" value="1"/>
</dbReference>